<evidence type="ECO:0000256" key="1">
    <source>
        <dbReference type="SAM" id="MobiDB-lite"/>
    </source>
</evidence>
<feature type="compositionally biased region" description="Low complexity" evidence="1">
    <location>
        <begin position="172"/>
        <end position="183"/>
    </location>
</feature>
<feature type="region of interest" description="Disordered" evidence="1">
    <location>
        <begin position="170"/>
        <end position="246"/>
    </location>
</feature>
<protein>
    <submittedName>
        <fullName evidence="2">Uncharacterized protein</fullName>
    </submittedName>
</protein>
<dbReference type="EMBL" id="BTRK01000005">
    <property type="protein sequence ID" value="GMR51874.1"/>
    <property type="molecule type" value="Genomic_DNA"/>
</dbReference>
<keyword evidence="3" id="KW-1185">Reference proteome</keyword>
<feature type="non-terminal residue" evidence="2">
    <location>
        <position position="1"/>
    </location>
</feature>
<comment type="caution">
    <text evidence="2">The sequence shown here is derived from an EMBL/GenBank/DDBJ whole genome shotgun (WGS) entry which is preliminary data.</text>
</comment>
<evidence type="ECO:0000313" key="3">
    <source>
        <dbReference type="Proteomes" id="UP001328107"/>
    </source>
</evidence>
<organism evidence="2 3">
    <name type="scientific">Pristionchus mayeri</name>
    <dbReference type="NCBI Taxonomy" id="1317129"/>
    <lineage>
        <taxon>Eukaryota</taxon>
        <taxon>Metazoa</taxon>
        <taxon>Ecdysozoa</taxon>
        <taxon>Nematoda</taxon>
        <taxon>Chromadorea</taxon>
        <taxon>Rhabditida</taxon>
        <taxon>Rhabditina</taxon>
        <taxon>Diplogasteromorpha</taxon>
        <taxon>Diplogasteroidea</taxon>
        <taxon>Neodiplogasteridae</taxon>
        <taxon>Pristionchus</taxon>
    </lineage>
</organism>
<dbReference type="AlphaFoldDB" id="A0AAN5CWG6"/>
<dbReference type="Proteomes" id="UP001328107">
    <property type="component" value="Unassembled WGS sequence"/>
</dbReference>
<sequence>ERFPMPSGKFVVGSSTIIIGPVTTIEIDDDATVELTLTAFTDKNFYAAQPGFDFTIMSTGVADDMQSSLPSILISTAYGINDDTIAYDSVNITGSVKLDRTIGTTLVIQCFNSESGIKDTDVITQTTDIDIQSNCSTLEITYQGNLDPQLILRSNEAIFLQISSNSVPVIKPSDSPVTTTPSDTHFDSTTVPLGTESTRRSMPPTSTTTASPTTSSSSSSTSTRTSTMRMTTTTSGAASVVTVLIP</sequence>
<reference evidence="3" key="1">
    <citation type="submission" date="2022-10" db="EMBL/GenBank/DDBJ databases">
        <title>Genome assembly of Pristionchus species.</title>
        <authorList>
            <person name="Yoshida K."/>
            <person name="Sommer R.J."/>
        </authorList>
    </citation>
    <scope>NUCLEOTIDE SEQUENCE [LARGE SCALE GENOMIC DNA]</scope>
    <source>
        <strain evidence="3">RS5460</strain>
    </source>
</reference>
<feature type="compositionally biased region" description="Low complexity" evidence="1">
    <location>
        <begin position="200"/>
        <end position="246"/>
    </location>
</feature>
<gene>
    <name evidence="2" type="ORF">PMAYCL1PPCAC_22069</name>
</gene>
<proteinExistence type="predicted"/>
<name>A0AAN5CWG6_9BILA</name>
<feature type="compositionally biased region" description="Polar residues" evidence="1">
    <location>
        <begin position="187"/>
        <end position="196"/>
    </location>
</feature>
<accession>A0AAN5CWG6</accession>
<evidence type="ECO:0000313" key="2">
    <source>
        <dbReference type="EMBL" id="GMR51874.1"/>
    </source>
</evidence>
<feature type="non-terminal residue" evidence="2">
    <location>
        <position position="246"/>
    </location>
</feature>